<keyword evidence="1" id="KW-0808">Transferase</keyword>
<proteinExistence type="predicted"/>
<evidence type="ECO:0000259" key="2">
    <source>
        <dbReference type="Pfam" id="PF13581"/>
    </source>
</evidence>
<dbReference type="Gene3D" id="3.30.565.10">
    <property type="entry name" value="Histidine kinase-like ATPase, C-terminal domain"/>
    <property type="match status" value="1"/>
</dbReference>
<dbReference type="InterPro" id="IPR036890">
    <property type="entry name" value="HATPase_C_sf"/>
</dbReference>
<evidence type="ECO:0000313" key="3">
    <source>
        <dbReference type="EMBL" id="BAJ28193.1"/>
    </source>
</evidence>
<organism evidence="3 4">
    <name type="scientific">Kitasatospora setae (strain ATCC 33774 / DSM 43861 / JCM 3304 / KCC A-0304 / NBRC 14216 / KM-6054)</name>
    <name type="common">Streptomyces setae</name>
    <dbReference type="NCBI Taxonomy" id="452652"/>
    <lineage>
        <taxon>Bacteria</taxon>
        <taxon>Bacillati</taxon>
        <taxon>Actinomycetota</taxon>
        <taxon>Actinomycetes</taxon>
        <taxon>Kitasatosporales</taxon>
        <taxon>Streptomycetaceae</taxon>
        <taxon>Kitasatospora</taxon>
    </lineage>
</organism>
<feature type="domain" description="Histidine kinase/HSP90-like ATPase" evidence="2">
    <location>
        <begin position="30"/>
        <end position="138"/>
    </location>
</feature>
<dbReference type="STRING" id="452652.KSE_23750"/>
<dbReference type="InterPro" id="IPR003594">
    <property type="entry name" value="HATPase_dom"/>
</dbReference>
<dbReference type="AlphaFoldDB" id="E4NAG2"/>
<dbReference type="eggNOG" id="COG3920">
    <property type="taxonomic scope" value="Bacteria"/>
</dbReference>
<reference evidence="3 4" key="1">
    <citation type="journal article" date="2010" name="DNA Res.">
        <title>Genome sequence of Kitasatospora setae NBRC 14216T: an evolutionary snapshot of the family Streptomycetaceae.</title>
        <authorList>
            <person name="Ichikawa N."/>
            <person name="Oguchi A."/>
            <person name="Ikeda H."/>
            <person name="Ishikawa J."/>
            <person name="Kitani S."/>
            <person name="Watanabe Y."/>
            <person name="Nakamura S."/>
            <person name="Katano Y."/>
            <person name="Kishi E."/>
            <person name="Sasagawa M."/>
            <person name="Ankai A."/>
            <person name="Fukui S."/>
            <person name="Hashimoto Y."/>
            <person name="Kamata S."/>
            <person name="Otoguro M."/>
            <person name="Tanikawa S."/>
            <person name="Nihira T."/>
            <person name="Horinouchi S."/>
            <person name="Ohnishi Y."/>
            <person name="Hayakawa M."/>
            <person name="Kuzuyama T."/>
            <person name="Arisawa A."/>
            <person name="Nomoto F."/>
            <person name="Miura H."/>
            <person name="Takahashi Y."/>
            <person name="Fujita N."/>
        </authorList>
    </citation>
    <scope>NUCLEOTIDE SEQUENCE [LARGE SCALE GENOMIC DNA]</scope>
    <source>
        <strain evidence="4">ATCC 33774 / DSM 43861 / JCM 3304 / KCC A-0304 / NBRC 14216 / KM-6054</strain>
    </source>
</reference>
<dbReference type="PANTHER" id="PTHR35526">
    <property type="entry name" value="ANTI-SIGMA-F FACTOR RSBW-RELATED"/>
    <property type="match status" value="1"/>
</dbReference>
<dbReference type="GO" id="GO:0004674">
    <property type="term" value="F:protein serine/threonine kinase activity"/>
    <property type="evidence" value="ECO:0007669"/>
    <property type="project" value="UniProtKB-KW"/>
</dbReference>
<dbReference type="KEGG" id="ksk:KSE_23750"/>
<gene>
    <name evidence="3" type="ordered locus">KSE_23750</name>
</gene>
<keyword evidence="4" id="KW-1185">Reference proteome</keyword>
<evidence type="ECO:0000256" key="1">
    <source>
        <dbReference type="ARBA" id="ARBA00022527"/>
    </source>
</evidence>
<keyword evidence="1" id="KW-0723">Serine/threonine-protein kinase</keyword>
<dbReference type="CDD" id="cd16936">
    <property type="entry name" value="HATPase_RsbW-like"/>
    <property type="match status" value="1"/>
</dbReference>
<dbReference type="EMBL" id="AP010968">
    <property type="protein sequence ID" value="BAJ28193.1"/>
    <property type="molecule type" value="Genomic_DNA"/>
</dbReference>
<keyword evidence="1" id="KW-0418">Kinase</keyword>
<evidence type="ECO:0000313" key="4">
    <source>
        <dbReference type="Proteomes" id="UP000007076"/>
    </source>
</evidence>
<dbReference type="InterPro" id="IPR050267">
    <property type="entry name" value="Anti-sigma-factor_SerPK"/>
</dbReference>
<accession>E4NAG2</accession>
<dbReference type="RefSeq" id="WP_014135509.1">
    <property type="nucleotide sequence ID" value="NC_016109.1"/>
</dbReference>
<sequence length="160" mass="17209">MIEQPPPVQPLGATWARWSVDVQQEDGVTRLRGYVRRKLTEWEYPEDAEQAFVVCLLVTELVGNALRHGKPILDMVDLLIWSSGGTVAVIVSDASPVGPTLTEAGDTDESGRGLALTVASSTACGWCRNRSGKSIWATVGPEPLTQAEHRLGDLTAARAS</sequence>
<protein>
    <recommendedName>
        <fullName evidence="2">Histidine kinase/HSP90-like ATPase domain-containing protein</fullName>
    </recommendedName>
</protein>
<dbReference type="SUPFAM" id="SSF55874">
    <property type="entry name" value="ATPase domain of HSP90 chaperone/DNA topoisomerase II/histidine kinase"/>
    <property type="match status" value="1"/>
</dbReference>
<name>E4NAG2_KITSK</name>
<dbReference type="Pfam" id="PF13581">
    <property type="entry name" value="HATPase_c_2"/>
    <property type="match status" value="1"/>
</dbReference>
<dbReference type="HOGENOM" id="CLU_1649875_0_0_11"/>
<dbReference type="PANTHER" id="PTHR35526:SF3">
    <property type="entry name" value="ANTI-SIGMA-F FACTOR RSBW"/>
    <property type="match status" value="1"/>
</dbReference>
<dbReference type="Proteomes" id="UP000007076">
    <property type="component" value="Chromosome"/>
</dbReference>